<evidence type="ECO:0000256" key="9">
    <source>
        <dbReference type="ARBA" id="ARBA00022989"/>
    </source>
</evidence>
<dbReference type="GO" id="GO:0071555">
    <property type="term" value="P:cell wall organization"/>
    <property type="evidence" value="ECO:0007669"/>
    <property type="project" value="UniProtKB-KW"/>
</dbReference>
<evidence type="ECO:0000256" key="4">
    <source>
        <dbReference type="ARBA" id="ARBA00020831"/>
    </source>
</evidence>
<feature type="transmembrane region" description="Helical" evidence="14">
    <location>
        <begin position="471"/>
        <end position="493"/>
    </location>
</feature>
<evidence type="ECO:0000256" key="12">
    <source>
        <dbReference type="ARBA" id="ARBA00023316"/>
    </source>
</evidence>
<reference evidence="16 17" key="1">
    <citation type="journal article" date="2020" name="ISME J.">
        <title>Uncovering the hidden diversity of litter-decomposition mechanisms in mushroom-forming fungi.</title>
        <authorList>
            <person name="Floudas D."/>
            <person name="Bentzer J."/>
            <person name="Ahren D."/>
            <person name="Johansson T."/>
            <person name="Persson P."/>
            <person name="Tunlid A."/>
        </authorList>
    </citation>
    <scope>NUCLEOTIDE SEQUENCE [LARGE SCALE GENOMIC DNA]</scope>
    <source>
        <strain evidence="16 17">CBS 101986</strain>
    </source>
</reference>
<dbReference type="PANTHER" id="PTHR12250">
    <property type="entry name" value="PHOSPHATIDYLINOSITOL GLYCAN, CLASS N"/>
    <property type="match status" value="1"/>
</dbReference>
<dbReference type="SUPFAM" id="SSF53649">
    <property type="entry name" value="Alkaline phosphatase-like"/>
    <property type="match status" value="1"/>
</dbReference>
<dbReference type="FunFam" id="3.40.720.10:FF:000015">
    <property type="entry name" value="GPI ethanolamine phosphate transferase 1"/>
    <property type="match status" value="1"/>
</dbReference>
<dbReference type="EMBL" id="JAACJJ010000028">
    <property type="protein sequence ID" value="KAF5322632.1"/>
    <property type="molecule type" value="Genomic_DNA"/>
</dbReference>
<feature type="transmembrane region" description="Helical" evidence="14">
    <location>
        <begin position="614"/>
        <end position="633"/>
    </location>
</feature>
<evidence type="ECO:0000256" key="6">
    <source>
        <dbReference type="ARBA" id="ARBA00022679"/>
    </source>
</evidence>
<feature type="transmembrane region" description="Helical" evidence="14">
    <location>
        <begin position="885"/>
        <end position="909"/>
    </location>
</feature>
<evidence type="ECO:0000256" key="8">
    <source>
        <dbReference type="ARBA" id="ARBA00022824"/>
    </source>
</evidence>
<dbReference type="InterPro" id="IPR002591">
    <property type="entry name" value="Phosphodiest/P_Trfase"/>
</dbReference>
<gene>
    <name evidence="16" type="ORF">D9619_000215</name>
</gene>
<name>A0A8H5F3W0_9AGAR</name>
<feature type="transmembrane region" description="Helical" evidence="14">
    <location>
        <begin position="639"/>
        <end position="657"/>
    </location>
</feature>
<sequence>MASKPVEIRSQNRYNVTKLLLLGLVFHLVFIGSVFDCYFTSPVVNGMKSYRAQNTENVENAAKRLVLIVGDGLRADLLFNVDAFTNVPDSPSIVAPYLREIVEKRGAFGISHTRVPTESRPGHVAIIGGMYEDVSAVTKGWKTNPVDFDSVFNQSSKTFSFGSPDILPMFAKGATSGKVEMWSYDEDEEDFTKDATALDVWVLDQMKTLLKNASSNSSLDAELRSDKVVFFLHLLGLDTTGHSYRPHSKEYMENIRVVDNVVKETEKLVSEFFGDDRTSFIFTADHGMSVIGNHGDGHPDNTRTPLIAWGAKVRGPLPDSTPSSHDAYSAPWELGHLLRRDVEQADIASLMAALIGINWPVNSVGILPDVDSTQPGYLDATEEELANMALVNAQAILEQYRVKHELKRAHSLFYTPFNPLSEMTTTESAPQIENIHHLIGHKQWSESRRASAQLIQETLSGLHYLQTYDRFLIRGFVTAAYLGWAAYASLYILRPLDGTTGTERNAIRSIMTGLSWVVAAGFWTLFALQKSPWTFYVYIAFPCYFWQQVVTQTLAGASKAQFNLRMLLQGSIVIGALLAMVAGYTHRSVWSAGFALIGIAWPIYTGAWSKDSGVTGAWAVSCLFTAVFPLLSVDKDESLVTIMIGGLVLIGMSRVCAPKALQDVDNPSQRTNLRNLFRVQRTLILVTMAITSFSVKSLRAKQGLPALNQWAGWVFLVISSIIPFVSNMNGHTGYTKILMYFLGFGPCFVILSISVEGLFFASYSATLVAWIQMESLARQAKKEPAPDQRSQGQSIKGKLRPKSSAVYQFQSDDLRVALFFLFFVQVGFFGTGNVASISSFYLAPVYRLIPIFNPFYMTALLLFKIIAPYIMLSVIHALLNDALHLPPFSLLLVALTLTDGMTLSFFYRVQDTGSWLEIGQSISFFCITSLLLLWSAGICAAGEYLMSDVLSTRRAQKID</sequence>
<comment type="subcellular location">
    <subcellularLocation>
        <location evidence="1 14">Endoplasmic reticulum membrane</location>
        <topology evidence="1 14">Multi-pass membrane protein</topology>
    </subcellularLocation>
</comment>
<evidence type="ECO:0000256" key="2">
    <source>
        <dbReference type="ARBA" id="ARBA00004687"/>
    </source>
</evidence>
<dbReference type="EC" id="2.-.-.-" evidence="14"/>
<proteinExistence type="inferred from homology"/>
<dbReference type="OrthoDB" id="2748310at2759"/>
<keyword evidence="5 14" id="KW-0337">GPI-anchor biosynthesis</keyword>
<dbReference type="Proteomes" id="UP000567179">
    <property type="component" value="Unassembled WGS sequence"/>
</dbReference>
<feature type="transmembrane region" description="Helical" evidence="14">
    <location>
        <begin position="921"/>
        <end position="945"/>
    </location>
</feature>
<dbReference type="InterPro" id="IPR017852">
    <property type="entry name" value="GPI_EtnP_transferase_1_C"/>
</dbReference>
<dbReference type="Gene3D" id="3.40.720.10">
    <property type="entry name" value="Alkaline Phosphatase, subunit A"/>
    <property type="match status" value="1"/>
</dbReference>
<dbReference type="PANTHER" id="PTHR12250:SF0">
    <property type="entry name" value="GPI ETHANOLAMINE PHOSPHATE TRANSFERASE 1"/>
    <property type="match status" value="1"/>
</dbReference>
<evidence type="ECO:0000256" key="1">
    <source>
        <dbReference type="ARBA" id="ARBA00004477"/>
    </source>
</evidence>
<keyword evidence="10 14" id="KW-0472">Membrane</keyword>
<feature type="transmembrane region" description="Helical" evidence="14">
    <location>
        <begin position="533"/>
        <end position="550"/>
    </location>
</feature>
<keyword evidence="11" id="KW-0325">Glycoprotein</keyword>
<comment type="similarity">
    <text evidence="3 14">Belongs to the PIGG/PIGN/PIGO family. PIGN subfamily.</text>
</comment>
<feature type="transmembrane region" description="Helical" evidence="14">
    <location>
        <begin position="816"/>
        <end position="843"/>
    </location>
</feature>
<feature type="transmembrane region" description="Helical" evidence="14">
    <location>
        <begin position="737"/>
        <end position="763"/>
    </location>
</feature>
<dbReference type="InterPro" id="IPR037671">
    <property type="entry name" value="PIGN_N"/>
</dbReference>
<dbReference type="CDD" id="cd16020">
    <property type="entry name" value="GPI_EPT_1"/>
    <property type="match status" value="1"/>
</dbReference>
<keyword evidence="8 14" id="KW-0256">Endoplasmic reticulum</keyword>
<keyword evidence="7 14" id="KW-0812">Transmembrane</keyword>
<organism evidence="16 17">
    <name type="scientific">Psilocybe cf. subviscida</name>
    <dbReference type="NCBI Taxonomy" id="2480587"/>
    <lineage>
        <taxon>Eukaryota</taxon>
        <taxon>Fungi</taxon>
        <taxon>Dikarya</taxon>
        <taxon>Basidiomycota</taxon>
        <taxon>Agaricomycotina</taxon>
        <taxon>Agaricomycetes</taxon>
        <taxon>Agaricomycetidae</taxon>
        <taxon>Agaricales</taxon>
        <taxon>Agaricineae</taxon>
        <taxon>Strophariaceae</taxon>
        <taxon>Psilocybe</taxon>
    </lineage>
</organism>
<dbReference type="Pfam" id="PF01663">
    <property type="entry name" value="Phosphodiest"/>
    <property type="match status" value="1"/>
</dbReference>
<evidence type="ECO:0000256" key="11">
    <source>
        <dbReference type="ARBA" id="ARBA00023180"/>
    </source>
</evidence>
<dbReference type="GO" id="GO:0006506">
    <property type="term" value="P:GPI anchor biosynthetic process"/>
    <property type="evidence" value="ECO:0007669"/>
    <property type="project" value="UniProtKB-UniPathway"/>
</dbReference>
<feature type="transmembrane region" description="Helical" evidence="14">
    <location>
        <begin position="20"/>
        <end position="41"/>
    </location>
</feature>
<dbReference type="InterPro" id="IPR017850">
    <property type="entry name" value="Alkaline_phosphatase_core_sf"/>
</dbReference>
<feature type="transmembrane region" description="Helical" evidence="14">
    <location>
        <begin position="855"/>
        <end position="879"/>
    </location>
</feature>
<feature type="transmembrane region" description="Helical" evidence="14">
    <location>
        <begin position="562"/>
        <end position="582"/>
    </location>
</feature>
<feature type="transmembrane region" description="Helical" evidence="14">
    <location>
        <begin position="505"/>
        <end position="527"/>
    </location>
</feature>
<evidence type="ECO:0000256" key="10">
    <source>
        <dbReference type="ARBA" id="ARBA00023136"/>
    </source>
</evidence>
<dbReference type="Pfam" id="PF04987">
    <property type="entry name" value="PigN"/>
    <property type="match status" value="1"/>
</dbReference>
<dbReference type="InterPro" id="IPR007070">
    <property type="entry name" value="GPI_EtnP_transferase_1"/>
</dbReference>
<comment type="caution">
    <text evidence="16">The sequence shown here is derived from an EMBL/GenBank/DDBJ whole genome shotgun (WGS) entry which is preliminary data.</text>
</comment>
<evidence type="ECO:0000256" key="13">
    <source>
        <dbReference type="ARBA" id="ARBA00024850"/>
    </source>
</evidence>
<keyword evidence="17" id="KW-1185">Reference proteome</keyword>
<dbReference type="UniPathway" id="UPA00196"/>
<dbReference type="AlphaFoldDB" id="A0A8H5F3W0"/>
<comment type="function">
    <text evidence="13 14">Ethanolamine phosphate transferase involved in glycosylphosphatidylinositol-anchor biosynthesis. Transfers ethanolamine phosphate to the first alpha-1,4-linked mannose of the glycosylphosphatidylinositol precursor of GPI-anchor.</text>
</comment>
<feature type="transmembrane region" description="Helical" evidence="14">
    <location>
        <begin position="678"/>
        <end position="695"/>
    </location>
</feature>
<evidence type="ECO:0000313" key="17">
    <source>
        <dbReference type="Proteomes" id="UP000567179"/>
    </source>
</evidence>
<feature type="transmembrane region" description="Helical" evidence="14">
    <location>
        <begin position="588"/>
        <end position="607"/>
    </location>
</feature>
<evidence type="ECO:0000256" key="5">
    <source>
        <dbReference type="ARBA" id="ARBA00022502"/>
    </source>
</evidence>
<keyword evidence="9 14" id="KW-1133">Transmembrane helix</keyword>
<protein>
    <recommendedName>
        <fullName evidence="4 14">GPI ethanolamine phosphate transferase 1</fullName>
        <ecNumber evidence="14">2.-.-.-</ecNumber>
    </recommendedName>
</protein>
<dbReference type="GO" id="GO:0051377">
    <property type="term" value="F:mannose-ethanolamine phosphotransferase activity"/>
    <property type="evidence" value="ECO:0007669"/>
    <property type="project" value="UniProtKB-UniRule"/>
</dbReference>
<comment type="pathway">
    <text evidence="2 14">Glycolipid biosynthesis; glycosylphosphatidylinositol-anchor biosynthesis.</text>
</comment>
<evidence type="ECO:0000256" key="14">
    <source>
        <dbReference type="RuleBase" id="RU367138"/>
    </source>
</evidence>
<feature type="transmembrane region" description="Helical" evidence="14">
    <location>
        <begin position="707"/>
        <end position="725"/>
    </location>
</feature>
<evidence type="ECO:0000259" key="15">
    <source>
        <dbReference type="Pfam" id="PF04987"/>
    </source>
</evidence>
<evidence type="ECO:0000256" key="3">
    <source>
        <dbReference type="ARBA" id="ARBA00008400"/>
    </source>
</evidence>
<keyword evidence="6 14" id="KW-0808">Transferase</keyword>
<accession>A0A8H5F3W0</accession>
<dbReference type="GO" id="GO:0005789">
    <property type="term" value="C:endoplasmic reticulum membrane"/>
    <property type="evidence" value="ECO:0007669"/>
    <property type="project" value="UniProtKB-SubCell"/>
</dbReference>
<feature type="domain" description="GPI ethanolamine phosphate transferase 1 C-terminal" evidence="15">
    <location>
        <begin position="461"/>
        <end position="914"/>
    </location>
</feature>
<keyword evidence="12" id="KW-0961">Cell wall biogenesis/degradation</keyword>
<evidence type="ECO:0000313" key="16">
    <source>
        <dbReference type="EMBL" id="KAF5322632.1"/>
    </source>
</evidence>
<evidence type="ECO:0000256" key="7">
    <source>
        <dbReference type="ARBA" id="ARBA00022692"/>
    </source>
</evidence>